<evidence type="ECO:0000256" key="1">
    <source>
        <dbReference type="SAM" id="MobiDB-lite"/>
    </source>
</evidence>
<dbReference type="Proteomes" id="UP000499080">
    <property type="component" value="Unassembled WGS sequence"/>
</dbReference>
<dbReference type="AlphaFoldDB" id="A0A4Y2S7N1"/>
<feature type="region of interest" description="Disordered" evidence="1">
    <location>
        <begin position="35"/>
        <end position="64"/>
    </location>
</feature>
<dbReference type="EMBL" id="BGPR01020258">
    <property type="protein sequence ID" value="GBN84192.1"/>
    <property type="molecule type" value="Genomic_DNA"/>
</dbReference>
<name>A0A4Y2S7N1_ARAVE</name>
<evidence type="ECO:0000313" key="3">
    <source>
        <dbReference type="Proteomes" id="UP000499080"/>
    </source>
</evidence>
<sequence length="99" mass="10721">MEAVEDERPITAPLAFGGKDQSYHGLVVKGLGRGRRVSGVADRSTGRTASHVNGPPAQLSGEESAHYEFEKAWRRSRLVFRPRTGQLVASGSEVEKCPS</sequence>
<keyword evidence="3" id="KW-1185">Reference proteome</keyword>
<protein>
    <submittedName>
        <fullName evidence="2">Uncharacterized protein</fullName>
    </submittedName>
</protein>
<organism evidence="2 3">
    <name type="scientific">Araneus ventricosus</name>
    <name type="common">Orbweaver spider</name>
    <name type="synonym">Epeira ventricosa</name>
    <dbReference type="NCBI Taxonomy" id="182803"/>
    <lineage>
        <taxon>Eukaryota</taxon>
        <taxon>Metazoa</taxon>
        <taxon>Ecdysozoa</taxon>
        <taxon>Arthropoda</taxon>
        <taxon>Chelicerata</taxon>
        <taxon>Arachnida</taxon>
        <taxon>Araneae</taxon>
        <taxon>Araneomorphae</taxon>
        <taxon>Entelegynae</taxon>
        <taxon>Araneoidea</taxon>
        <taxon>Araneidae</taxon>
        <taxon>Araneus</taxon>
    </lineage>
</organism>
<evidence type="ECO:0000313" key="2">
    <source>
        <dbReference type="EMBL" id="GBN84192.1"/>
    </source>
</evidence>
<reference evidence="2 3" key="1">
    <citation type="journal article" date="2019" name="Sci. Rep.">
        <title>Orb-weaving spider Araneus ventricosus genome elucidates the spidroin gene catalogue.</title>
        <authorList>
            <person name="Kono N."/>
            <person name="Nakamura H."/>
            <person name="Ohtoshi R."/>
            <person name="Moran D.A.P."/>
            <person name="Shinohara A."/>
            <person name="Yoshida Y."/>
            <person name="Fujiwara M."/>
            <person name="Mori M."/>
            <person name="Tomita M."/>
            <person name="Arakawa K."/>
        </authorList>
    </citation>
    <scope>NUCLEOTIDE SEQUENCE [LARGE SCALE GENOMIC DNA]</scope>
</reference>
<proteinExistence type="predicted"/>
<gene>
    <name evidence="2" type="ORF">AVEN_18533_1</name>
</gene>
<comment type="caution">
    <text evidence="2">The sequence shown here is derived from an EMBL/GenBank/DDBJ whole genome shotgun (WGS) entry which is preliminary data.</text>
</comment>
<accession>A0A4Y2S7N1</accession>